<gene>
    <name evidence="2" type="ORF">RIB2604_01703910</name>
</gene>
<feature type="region of interest" description="Disordered" evidence="1">
    <location>
        <begin position="28"/>
        <end position="60"/>
    </location>
</feature>
<evidence type="ECO:0000256" key="1">
    <source>
        <dbReference type="SAM" id="MobiDB-lite"/>
    </source>
</evidence>
<evidence type="ECO:0000313" key="3">
    <source>
        <dbReference type="Proteomes" id="UP000075230"/>
    </source>
</evidence>
<proteinExistence type="predicted"/>
<organism evidence="2 3">
    <name type="scientific">Aspergillus kawachii</name>
    <name type="common">White koji mold</name>
    <name type="synonym">Aspergillus awamori var. kawachi</name>
    <dbReference type="NCBI Taxonomy" id="1069201"/>
    <lineage>
        <taxon>Eukaryota</taxon>
        <taxon>Fungi</taxon>
        <taxon>Dikarya</taxon>
        <taxon>Ascomycota</taxon>
        <taxon>Pezizomycotina</taxon>
        <taxon>Eurotiomycetes</taxon>
        <taxon>Eurotiomycetidae</taxon>
        <taxon>Eurotiales</taxon>
        <taxon>Aspergillaceae</taxon>
        <taxon>Aspergillus</taxon>
        <taxon>Aspergillus subgen. Circumdati</taxon>
    </lineage>
</organism>
<accession>A0A146FCL3</accession>
<dbReference type="Proteomes" id="UP000075230">
    <property type="component" value="Unassembled WGS sequence"/>
</dbReference>
<evidence type="ECO:0000313" key="2">
    <source>
        <dbReference type="EMBL" id="GAT23253.1"/>
    </source>
</evidence>
<name>A0A146FCL3_ASPKA</name>
<dbReference type="EMBL" id="BCWF01000017">
    <property type="protein sequence ID" value="GAT23253.1"/>
    <property type="molecule type" value="Genomic_DNA"/>
</dbReference>
<reference evidence="2 3" key="1">
    <citation type="journal article" date="2016" name="DNA Res.">
        <title>Genome sequence of Aspergillus luchuensis NBRC 4314.</title>
        <authorList>
            <person name="Yamada O."/>
            <person name="Machida M."/>
            <person name="Hosoyama A."/>
            <person name="Goto M."/>
            <person name="Takahashi T."/>
            <person name="Futagami T."/>
            <person name="Yamagata Y."/>
            <person name="Takeuchi M."/>
            <person name="Kobayashi T."/>
            <person name="Koike H."/>
            <person name="Abe K."/>
            <person name="Asai K."/>
            <person name="Arita M."/>
            <person name="Fujita N."/>
            <person name="Fukuda K."/>
            <person name="Higa K."/>
            <person name="Horikawa H."/>
            <person name="Ishikawa T."/>
            <person name="Jinno K."/>
            <person name="Kato Y."/>
            <person name="Kirimura K."/>
            <person name="Mizutani O."/>
            <person name="Nakasone K."/>
            <person name="Sano M."/>
            <person name="Shiraishi Y."/>
            <person name="Tsukahara M."/>
            <person name="Gomi K."/>
        </authorList>
    </citation>
    <scope>NUCLEOTIDE SEQUENCE [LARGE SCALE GENOMIC DNA]</scope>
    <source>
        <strain evidence="2 3">RIB 2604</strain>
    </source>
</reference>
<dbReference type="AlphaFoldDB" id="A0A146FCL3"/>
<protein>
    <submittedName>
        <fullName evidence="2">Siroheme synthase Met8</fullName>
    </submittedName>
</protein>
<feature type="compositionally biased region" description="Polar residues" evidence="1">
    <location>
        <begin position="41"/>
        <end position="52"/>
    </location>
</feature>
<sequence length="60" mass="6564">MEELYGLLGLSTRLMGKLRNILKEHAPNPSFHGLGVGPRQFSRSGECQTPSTRAPAVRAE</sequence>
<comment type="caution">
    <text evidence="2">The sequence shown here is derived from an EMBL/GenBank/DDBJ whole genome shotgun (WGS) entry which is preliminary data.</text>
</comment>
<reference evidence="3" key="2">
    <citation type="submission" date="2016-02" db="EMBL/GenBank/DDBJ databases">
        <title>Genome sequencing of Aspergillus luchuensis NBRC 4314.</title>
        <authorList>
            <person name="Yamada O."/>
        </authorList>
    </citation>
    <scope>NUCLEOTIDE SEQUENCE [LARGE SCALE GENOMIC DNA]</scope>
    <source>
        <strain evidence="3">RIB 2604</strain>
    </source>
</reference>